<evidence type="ECO:0000256" key="3">
    <source>
        <dbReference type="ARBA" id="ARBA00012944"/>
    </source>
</evidence>
<evidence type="ECO:0000259" key="17">
    <source>
        <dbReference type="Pfam" id="PF00361"/>
    </source>
</evidence>
<evidence type="ECO:0000256" key="11">
    <source>
        <dbReference type="ARBA" id="ARBA00023027"/>
    </source>
</evidence>
<feature type="transmembrane region" description="Helical" evidence="16">
    <location>
        <begin position="217"/>
        <end position="238"/>
    </location>
</feature>
<feature type="transmembrane region" description="Helical" evidence="16">
    <location>
        <begin position="86"/>
        <end position="105"/>
    </location>
</feature>
<dbReference type="Pfam" id="PF01059">
    <property type="entry name" value="Oxidored_q5_N"/>
    <property type="match status" value="1"/>
</dbReference>
<evidence type="ECO:0000256" key="4">
    <source>
        <dbReference type="ARBA" id="ARBA00021006"/>
    </source>
</evidence>
<dbReference type="EMBL" id="MW478821">
    <property type="protein sequence ID" value="QXJ42005.1"/>
    <property type="molecule type" value="Genomic_DNA"/>
</dbReference>
<name>A0A8F5CDH8_9MOLL</name>
<keyword evidence="7 16" id="KW-0812">Transmembrane</keyword>
<keyword evidence="6 16" id="KW-0679">Respiratory chain</keyword>
<sequence>MMGIIFGSLGLMLVKFMCGWEIRFWFLMLMSFFSLKFLNLEVWGNVFMDYLYCDNISGILVNLTFWISGLMLLASNYSVKIMNNKSFKFSFVVLVLCLLVIMFFLSSNLMYFYIFFEVSLIPTLVLIIGWGYQPERLQAGMYMMLYTISASLPLLVSLLVLGYLYSSFNMVLVNYLSCELMLYNVNFLWFLGLMMAFLVKLPMFSVHLWLPKAHVEAPIAGSMILAGVLLKLGGYGILRLLMVFFLNDIFVSKILMIISLWGGVITAVICVGQSDIKSLIAYSSVGHMGLMLAGVLSKFMWGWEGGVLMMVSHGFCSSGLFCLANLVYEKFKSRSLYLYGGMLNMNSIMCLWWFLFCIGNMGAPPSINLVSEIMLFCSVYMYSSVFIMIIVIMVFLGGLYNLIMFISTQHGSMMNYMNSNCINNSSEYLLLFLHLYPILFFILNVGYLNKFFLF</sequence>
<feature type="transmembrane region" description="Helical" evidence="16">
    <location>
        <begin position="349"/>
        <end position="367"/>
    </location>
</feature>
<feature type="transmembrane region" description="Helical" evidence="16">
    <location>
        <begin position="428"/>
        <end position="448"/>
    </location>
</feature>
<proteinExistence type="inferred from homology"/>
<organism evidence="19">
    <name type="scientific">Euprymna sp. Type 4 GS-2021</name>
    <dbReference type="NCBI Taxonomy" id="2855685"/>
    <lineage>
        <taxon>Eukaryota</taxon>
        <taxon>Metazoa</taxon>
        <taxon>Spiralia</taxon>
        <taxon>Lophotrochozoa</taxon>
        <taxon>Mollusca</taxon>
        <taxon>Cephalopoda</taxon>
        <taxon>Coleoidea</taxon>
        <taxon>Decapodiformes</taxon>
        <taxon>Sepiida</taxon>
        <taxon>Sepiolidae</taxon>
        <taxon>Sepiolinae</taxon>
        <taxon>Euprymna</taxon>
    </lineage>
</organism>
<evidence type="ECO:0000256" key="10">
    <source>
        <dbReference type="ARBA" id="ARBA00022989"/>
    </source>
</evidence>
<dbReference type="GO" id="GO:0003954">
    <property type="term" value="F:NADH dehydrogenase activity"/>
    <property type="evidence" value="ECO:0007669"/>
    <property type="project" value="TreeGrafter"/>
</dbReference>
<evidence type="ECO:0000259" key="18">
    <source>
        <dbReference type="Pfam" id="PF01059"/>
    </source>
</evidence>
<keyword evidence="5 16" id="KW-0813">Transport</keyword>
<evidence type="ECO:0000256" key="7">
    <source>
        <dbReference type="ARBA" id="ARBA00022692"/>
    </source>
</evidence>
<dbReference type="PANTHER" id="PTHR43507">
    <property type="entry name" value="NADH-UBIQUINONE OXIDOREDUCTASE CHAIN 4"/>
    <property type="match status" value="1"/>
</dbReference>
<comment type="function">
    <text evidence="16">Core subunit of the mitochondrial membrane respiratory chain NADH dehydrogenase (Complex I) which catalyzes electron transfer from NADH through the respiratory chain, using ubiquinone as an electron acceptor. Essential for the catalytic activity and assembly of complex I.</text>
</comment>
<evidence type="ECO:0000256" key="5">
    <source>
        <dbReference type="ARBA" id="ARBA00022448"/>
    </source>
</evidence>
<feature type="transmembrane region" description="Helical" evidence="16">
    <location>
        <begin position="186"/>
        <end position="210"/>
    </location>
</feature>
<evidence type="ECO:0000256" key="13">
    <source>
        <dbReference type="ARBA" id="ARBA00023128"/>
    </source>
</evidence>
<feature type="transmembrane region" description="Helical" evidence="16">
    <location>
        <begin position="379"/>
        <end position="407"/>
    </location>
</feature>
<protein>
    <recommendedName>
        <fullName evidence="4 16">NADH-ubiquinone oxidoreductase chain 4</fullName>
        <ecNumber evidence="3 16">7.1.1.2</ecNumber>
    </recommendedName>
</protein>
<dbReference type="PRINTS" id="PR01437">
    <property type="entry name" value="NUOXDRDTASE4"/>
</dbReference>
<evidence type="ECO:0000256" key="9">
    <source>
        <dbReference type="ARBA" id="ARBA00022982"/>
    </source>
</evidence>
<keyword evidence="13 16" id="KW-0496">Mitochondrion</keyword>
<dbReference type="PANTHER" id="PTHR43507:SF20">
    <property type="entry name" value="NADH-UBIQUINONE OXIDOREDUCTASE CHAIN 4"/>
    <property type="match status" value="1"/>
</dbReference>
<feature type="domain" description="NADH:quinone oxidoreductase/Mrp antiporter transmembrane" evidence="17">
    <location>
        <begin position="106"/>
        <end position="396"/>
    </location>
</feature>
<keyword evidence="8" id="KW-1278">Translocase</keyword>
<feature type="domain" description="NADH:ubiquinone oxidoreductase chain 4 N-terminal" evidence="18">
    <location>
        <begin position="1"/>
        <end position="102"/>
    </location>
</feature>
<evidence type="ECO:0000256" key="14">
    <source>
        <dbReference type="ARBA" id="ARBA00023136"/>
    </source>
</evidence>
<keyword evidence="10 16" id="KW-1133">Transmembrane helix</keyword>
<evidence type="ECO:0000256" key="12">
    <source>
        <dbReference type="ARBA" id="ARBA00023075"/>
    </source>
</evidence>
<evidence type="ECO:0000256" key="6">
    <source>
        <dbReference type="ARBA" id="ARBA00022660"/>
    </source>
</evidence>
<gene>
    <name evidence="19" type="primary">ND4</name>
</gene>
<feature type="transmembrane region" description="Helical" evidence="16">
    <location>
        <begin position="12"/>
        <end position="35"/>
    </location>
</feature>
<evidence type="ECO:0000256" key="15">
    <source>
        <dbReference type="ARBA" id="ARBA00049551"/>
    </source>
</evidence>
<comment type="catalytic activity">
    <reaction evidence="15 16">
        <text>a ubiquinone + NADH + 5 H(+)(in) = a ubiquinol + NAD(+) + 4 H(+)(out)</text>
        <dbReference type="Rhea" id="RHEA:29091"/>
        <dbReference type="Rhea" id="RHEA-COMP:9565"/>
        <dbReference type="Rhea" id="RHEA-COMP:9566"/>
        <dbReference type="ChEBI" id="CHEBI:15378"/>
        <dbReference type="ChEBI" id="CHEBI:16389"/>
        <dbReference type="ChEBI" id="CHEBI:17976"/>
        <dbReference type="ChEBI" id="CHEBI:57540"/>
        <dbReference type="ChEBI" id="CHEBI:57945"/>
        <dbReference type="EC" id="7.1.1.2"/>
    </reaction>
</comment>
<reference evidence="19" key="1">
    <citation type="journal article" date="2021" name="Commun. Biol.">
        <title>Phylogenomics illuminates the evolution of bobtail and bottletail squid (order Sepiolida).</title>
        <authorList>
            <person name="Sanchez G."/>
            <person name="Fernandez-Alvarez F.A."/>
            <person name="Taite M."/>
            <person name="Sugimoto C."/>
            <person name="Jolly J."/>
            <person name="Simakov O."/>
            <person name="Marletaz F."/>
            <person name="Allcock L."/>
            <person name="Rokhsar D.S."/>
        </authorList>
    </citation>
    <scope>NUCLEOTIDE SEQUENCE</scope>
</reference>
<dbReference type="InterPro" id="IPR001750">
    <property type="entry name" value="ND/Mrp_TM"/>
</dbReference>
<geneLocation type="mitochondrion" evidence="19"/>
<dbReference type="EC" id="7.1.1.2" evidence="3 16"/>
<dbReference type="InterPro" id="IPR003918">
    <property type="entry name" value="NADH_UbQ_OxRdtase"/>
</dbReference>
<dbReference type="Pfam" id="PF00361">
    <property type="entry name" value="Proton_antipo_M"/>
    <property type="match status" value="1"/>
</dbReference>
<comment type="similarity">
    <text evidence="2 16">Belongs to the complex I subunit 4 family.</text>
</comment>
<keyword evidence="12 16" id="KW-0830">Ubiquinone</keyword>
<evidence type="ECO:0000256" key="8">
    <source>
        <dbReference type="ARBA" id="ARBA00022967"/>
    </source>
</evidence>
<feature type="transmembrane region" description="Helical" evidence="16">
    <location>
        <begin position="55"/>
        <end position="74"/>
    </location>
</feature>
<evidence type="ECO:0000256" key="16">
    <source>
        <dbReference type="RuleBase" id="RU003297"/>
    </source>
</evidence>
<dbReference type="AlphaFoldDB" id="A0A8F5CDH8"/>
<dbReference type="GO" id="GO:0031966">
    <property type="term" value="C:mitochondrial membrane"/>
    <property type="evidence" value="ECO:0007669"/>
    <property type="project" value="UniProtKB-SubCell"/>
</dbReference>
<keyword evidence="11 16" id="KW-0520">NAD</keyword>
<dbReference type="InterPro" id="IPR000260">
    <property type="entry name" value="NADH4_N"/>
</dbReference>
<feature type="transmembrane region" description="Helical" evidence="16">
    <location>
        <begin position="250"/>
        <end position="272"/>
    </location>
</feature>
<dbReference type="GO" id="GO:0042773">
    <property type="term" value="P:ATP synthesis coupled electron transport"/>
    <property type="evidence" value="ECO:0007669"/>
    <property type="project" value="InterPro"/>
</dbReference>
<feature type="transmembrane region" description="Helical" evidence="16">
    <location>
        <begin position="144"/>
        <end position="166"/>
    </location>
</feature>
<feature type="transmembrane region" description="Helical" evidence="16">
    <location>
        <begin position="279"/>
        <end position="301"/>
    </location>
</feature>
<keyword evidence="9 16" id="KW-0249">Electron transport</keyword>
<evidence type="ECO:0000313" key="19">
    <source>
        <dbReference type="EMBL" id="QXJ42005.1"/>
    </source>
</evidence>
<feature type="transmembrane region" description="Helical" evidence="16">
    <location>
        <begin position="111"/>
        <end position="132"/>
    </location>
</feature>
<dbReference type="GO" id="GO:0048039">
    <property type="term" value="F:ubiquinone binding"/>
    <property type="evidence" value="ECO:0007669"/>
    <property type="project" value="TreeGrafter"/>
</dbReference>
<evidence type="ECO:0000256" key="2">
    <source>
        <dbReference type="ARBA" id="ARBA00009025"/>
    </source>
</evidence>
<comment type="subcellular location">
    <subcellularLocation>
        <location evidence="1 16">Mitochondrion membrane</location>
        <topology evidence="1 16">Multi-pass membrane protein</topology>
    </subcellularLocation>
</comment>
<dbReference type="GO" id="GO:0008137">
    <property type="term" value="F:NADH dehydrogenase (ubiquinone) activity"/>
    <property type="evidence" value="ECO:0007669"/>
    <property type="project" value="UniProtKB-UniRule"/>
</dbReference>
<feature type="transmembrane region" description="Helical" evidence="16">
    <location>
        <begin position="307"/>
        <end position="328"/>
    </location>
</feature>
<dbReference type="GO" id="GO:0015990">
    <property type="term" value="P:electron transport coupled proton transport"/>
    <property type="evidence" value="ECO:0007669"/>
    <property type="project" value="TreeGrafter"/>
</dbReference>
<keyword evidence="14 16" id="KW-0472">Membrane</keyword>
<accession>A0A8F5CDH8</accession>
<evidence type="ECO:0000256" key="1">
    <source>
        <dbReference type="ARBA" id="ARBA00004225"/>
    </source>
</evidence>